<feature type="chain" id="PRO_5041961467" evidence="1">
    <location>
        <begin position="21"/>
        <end position="123"/>
    </location>
</feature>
<dbReference type="EMBL" id="JARKIF010000016">
    <property type="protein sequence ID" value="KAJ7621254.1"/>
    <property type="molecule type" value="Genomic_DNA"/>
</dbReference>
<organism evidence="2 3">
    <name type="scientific">Roridomyces roridus</name>
    <dbReference type="NCBI Taxonomy" id="1738132"/>
    <lineage>
        <taxon>Eukaryota</taxon>
        <taxon>Fungi</taxon>
        <taxon>Dikarya</taxon>
        <taxon>Basidiomycota</taxon>
        <taxon>Agaricomycotina</taxon>
        <taxon>Agaricomycetes</taxon>
        <taxon>Agaricomycetidae</taxon>
        <taxon>Agaricales</taxon>
        <taxon>Marasmiineae</taxon>
        <taxon>Mycenaceae</taxon>
        <taxon>Roridomyces</taxon>
    </lineage>
</organism>
<evidence type="ECO:0000313" key="3">
    <source>
        <dbReference type="Proteomes" id="UP001221142"/>
    </source>
</evidence>
<protein>
    <submittedName>
        <fullName evidence="2">Uncharacterized protein</fullName>
    </submittedName>
</protein>
<dbReference type="Proteomes" id="UP001221142">
    <property type="component" value="Unassembled WGS sequence"/>
</dbReference>
<name>A0AAD7FI28_9AGAR</name>
<gene>
    <name evidence="2" type="ORF">FB45DRAFT_1092870</name>
</gene>
<reference evidence="2" key="1">
    <citation type="submission" date="2023-03" db="EMBL/GenBank/DDBJ databases">
        <title>Massive genome expansion in bonnet fungi (Mycena s.s.) driven by repeated elements and novel gene families across ecological guilds.</title>
        <authorList>
            <consortium name="Lawrence Berkeley National Laboratory"/>
            <person name="Harder C.B."/>
            <person name="Miyauchi S."/>
            <person name="Viragh M."/>
            <person name="Kuo A."/>
            <person name="Thoen E."/>
            <person name="Andreopoulos B."/>
            <person name="Lu D."/>
            <person name="Skrede I."/>
            <person name="Drula E."/>
            <person name="Henrissat B."/>
            <person name="Morin E."/>
            <person name="Kohler A."/>
            <person name="Barry K."/>
            <person name="LaButti K."/>
            <person name="Morin E."/>
            <person name="Salamov A."/>
            <person name="Lipzen A."/>
            <person name="Mereny Z."/>
            <person name="Hegedus B."/>
            <person name="Baldrian P."/>
            <person name="Stursova M."/>
            <person name="Weitz H."/>
            <person name="Taylor A."/>
            <person name="Grigoriev I.V."/>
            <person name="Nagy L.G."/>
            <person name="Martin F."/>
            <person name="Kauserud H."/>
        </authorList>
    </citation>
    <scope>NUCLEOTIDE SEQUENCE</scope>
    <source>
        <strain evidence="2">9284</strain>
    </source>
</reference>
<sequence>MFQSSKVATFFLLIVAATKAQETLTVTLDNVPQLLSALAMDETFTLAPLDDFGLSTFPTAGLNVVVMQPISVLATALPVATLSASETGGDLFVEFYKAAHFGGFQTELIAGEEDPSAESVTVE</sequence>
<comment type="caution">
    <text evidence="2">The sequence shown here is derived from an EMBL/GenBank/DDBJ whole genome shotgun (WGS) entry which is preliminary data.</text>
</comment>
<feature type="signal peptide" evidence="1">
    <location>
        <begin position="1"/>
        <end position="20"/>
    </location>
</feature>
<keyword evidence="3" id="KW-1185">Reference proteome</keyword>
<dbReference type="AlphaFoldDB" id="A0AAD7FI28"/>
<evidence type="ECO:0000256" key="1">
    <source>
        <dbReference type="SAM" id="SignalP"/>
    </source>
</evidence>
<keyword evidence="1" id="KW-0732">Signal</keyword>
<accession>A0AAD7FI28</accession>
<proteinExistence type="predicted"/>
<evidence type="ECO:0000313" key="2">
    <source>
        <dbReference type="EMBL" id="KAJ7621254.1"/>
    </source>
</evidence>